<name>F8Q5P8_SERL3</name>
<organism evidence="3">
    <name type="scientific">Serpula lacrymans var. lacrymans (strain S7.3)</name>
    <name type="common">Dry rot fungus</name>
    <dbReference type="NCBI Taxonomy" id="936435"/>
    <lineage>
        <taxon>Eukaryota</taxon>
        <taxon>Fungi</taxon>
        <taxon>Dikarya</taxon>
        <taxon>Basidiomycota</taxon>
        <taxon>Agaricomycotina</taxon>
        <taxon>Agaricomycetes</taxon>
        <taxon>Agaricomycetidae</taxon>
        <taxon>Boletales</taxon>
        <taxon>Coniophorineae</taxon>
        <taxon>Serpulaceae</taxon>
        <taxon>Serpula</taxon>
    </lineage>
</organism>
<feature type="compositionally biased region" description="Low complexity" evidence="1">
    <location>
        <begin position="113"/>
        <end position="135"/>
    </location>
</feature>
<dbReference type="InParanoid" id="F8Q5P8"/>
<feature type="region of interest" description="Disordered" evidence="1">
    <location>
        <begin position="47"/>
        <end position="146"/>
    </location>
</feature>
<dbReference type="EMBL" id="GL945484">
    <property type="protein sequence ID" value="EGN95936.1"/>
    <property type="molecule type" value="Genomic_DNA"/>
</dbReference>
<keyword evidence="3" id="KW-1185">Reference proteome</keyword>
<evidence type="ECO:0000256" key="1">
    <source>
        <dbReference type="SAM" id="MobiDB-lite"/>
    </source>
</evidence>
<feature type="compositionally biased region" description="Basic and acidic residues" evidence="1">
    <location>
        <begin position="49"/>
        <end position="58"/>
    </location>
</feature>
<evidence type="ECO:0000313" key="2">
    <source>
        <dbReference type="EMBL" id="EGN95936.1"/>
    </source>
</evidence>
<sequence>MAGASTSNGSWTTPQASPLTPSNLFFLTQFIHPGNPLTEAELLAVCHAPPDDPSKEHGLTLQTQMQQAQMGIGSGSGSGNGVRNTKRASAISILSGLGVRDPEKALDPPISPTHPSSTSSPSSPLPSRTSPLQPSFSKKPSKLRNFFGQRPPSELITTHLPEYFPFAEKKVLRTARHSMMMRAGGRRDSMLSINPGGAGGCWAVLVGDRRRGLVRVRRRVGGV</sequence>
<feature type="compositionally biased region" description="Low complexity" evidence="1">
    <location>
        <begin position="59"/>
        <end position="71"/>
    </location>
</feature>
<dbReference type="Proteomes" id="UP000008063">
    <property type="component" value="Unassembled WGS sequence"/>
</dbReference>
<gene>
    <name evidence="2" type="ORF">SERLA73DRAFT_59119</name>
</gene>
<proteinExistence type="predicted"/>
<dbReference type="AlphaFoldDB" id="F8Q5P8"/>
<protein>
    <submittedName>
        <fullName evidence="2">Uncharacterized protein</fullName>
    </submittedName>
</protein>
<dbReference type="OMA" id="PDKYNDS"/>
<accession>F8Q5P8</accession>
<evidence type="ECO:0000313" key="3">
    <source>
        <dbReference type="Proteomes" id="UP000008063"/>
    </source>
</evidence>
<dbReference type="HOGENOM" id="CLU_108156_0_0_1"/>
<reference evidence="3" key="1">
    <citation type="journal article" date="2011" name="Science">
        <title>The plant cell wall-decomposing machinery underlies the functional diversity of forest fungi.</title>
        <authorList>
            <person name="Eastwood D.C."/>
            <person name="Floudas D."/>
            <person name="Binder M."/>
            <person name="Majcherczyk A."/>
            <person name="Schneider P."/>
            <person name="Aerts A."/>
            <person name="Asiegbu F.O."/>
            <person name="Baker S.E."/>
            <person name="Barry K."/>
            <person name="Bendiksby M."/>
            <person name="Blumentritt M."/>
            <person name="Coutinho P.M."/>
            <person name="Cullen D."/>
            <person name="de Vries R.P."/>
            <person name="Gathman A."/>
            <person name="Goodell B."/>
            <person name="Henrissat B."/>
            <person name="Ihrmark K."/>
            <person name="Kauserud H."/>
            <person name="Kohler A."/>
            <person name="LaButti K."/>
            <person name="Lapidus A."/>
            <person name="Lavin J.L."/>
            <person name="Lee Y.-H."/>
            <person name="Lindquist E."/>
            <person name="Lilly W."/>
            <person name="Lucas S."/>
            <person name="Morin E."/>
            <person name="Murat C."/>
            <person name="Oguiza J.A."/>
            <person name="Park J."/>
            <person name="Pisabarro A.G."/>
            <person name="Riley R."/>
            <person name="Rosling A."/>
            <person name="Salamov A."/>
            <person name="Schmidt O."/>
            <person name="Schmutz J."/>
            <person name="Skrede I."/>
            <person name="Stenlid J."/>
            <person name="Wiebenga A."/>
            <person name="Xie X."/>
            <person name="Kuees U."/>
            <person name="Hibbett D.S."/>
            <person name="Hoffmeister D."/>
            <person name="Hoegberg N."/>
            <person name="Martin F."/>
            <person name="Grigoriev I.V."/>
            <person name="Watkinson S.C."/>
        </authorList>
    </citation>
    <scope>NUCLEOTIDE SEQUENCE [LARGE SCALE GENOMIC DNA]</scope>
    <source>
        <strain evidence="3">strain S7.3</strain>
    </source>
</reference>
<dbReference type="STRING" id="936435.F8Q5P8"/>